<dbReference type="EMBL" id="JBBCAQ010000022">
    <property type="protein sequence ID" value="KAK7591277.1"/>
    <property type="molecule type" value="Genomic_DNA"/>
</dbReference>
<accession>A0AAN9TGY6</accession>
<evidence type="ECO:0000313" key="1">
    <source>
        <dbReference type="EMBL" id="KAK7591277.1"/>
    </source>
</evidence>
<evidence type="ECO:0000313" key="2">
    <source>
        <dbReference type="Proteomes" id="UP001367676"/>
    </source>
</evidence>
<sequence length="188" mass="21083">MKNDIVDSPLAILPIRPKRSTKHKTCRLPVSGKKEGLFHAKLALSHFLLVTASNTTWNTTSFFPETGNSGEDTVLFSKSSAGYLRCRLDFRGVTWISKRSAGFPHDKSCCLNFRLDVSIFGWMSHFSAGCLNLRLDVACFGWMSQFSAGCLNFRLDVSLFLDVSFFVQLSQFSAGCLNFWLDVSIFVQ</sequence>
<gene>
    <name evidence="1" type="ORF">V9T40_002890</name>
</gene>
<dbReference type="Proteomes" id="UP001367676">
    <property type="component" value="Unassembled WGS sequence"/>
</dbReference>
<dbReference type="AlphaFoldDB" id="A0AAN9TGY6"/>
<keyword evidence="2" id="KW-1185">Reference proteome</keyword>
<proteinExistence type="predicted"/>
<name>A0AAN9TGY6_9HEMI</name>
<organism evidence="1 2">
    <name type="scientific">Parthenolecanium corni</name>
    <dbReference type="NCBI Taxonomy" id="536013"/>
    <lineage>
        <taxon>Eukaryota</taxon>
        <taxon>Metazoa</taxon>
        <taxon>Ecdysozoa</taxon>
        <taxon>Arthropoda</taxon>
        <taxon>Hexapoda</taxon>
        <taxon>Insecta</taxon>
        <taxon>Pterygota</taxon>
        <taxon>Neoptera</taxon>
        <taxon>Paraneoptera</taxon>
        <taxon>Hemiptera</taxon>
        <taxon>Sternorrhyncha</taxon>
        <taxon>Coccoidea</taxon>
        <taxon>Coccidae</taxon>
        <taxon>Parthenolecanium</taxon>
    </lineage>
</organism>
<protein>
    <submittedName>
        <fullName evidence="1">Uncharacterized protein</fullName>
    </submittedName>
</protein>
<reference evidence="1 2" key="1">
    <citation type="submission" date="2024-03" db="EMBL/GenBank/DDBJ databases">
        <title>Adaptation during the transition from Ophiocordyceps entomopathogen to insect associate is accompanied by gene loss and intensified selection.</title>
        <authorList>
            <person name="Ward C.M."/>
            <person name="Onetto C.A."/>
            <person name="Borneman A.R."/>
        </authorList>
    </citation>
    <scope>NUCLEOTIDE SEQUENCE [LARGE SCALE GENOMIC DNA]</scope>
    <source>
        <strain evidence="1">AWRI1</strain>
        <tissue evidence="1">Single Adult Female</tissue>
    </source>
</reference>
<comment type="caution">
    <text evidence="1">The sequence shown here is derived from an EMBL/GenBank/DDBJ whole genome shotgun (WGS) entry which is preliminary data.</text>
</comment>